<comment type="caution">
    <text evidence="2">The sequence shown here is derived from an EMBL/GenBank/DDBJ whole genome shotgun (WGS) entry which is preliminary data.</text>
</comment>
<organism evidence="2 3">
    <name type="scientific">Corynebacterium suicordis DSM 45110</name>
    <dbReference type="NCBI Taxonomy" id="1121369"/>
    <lineage>
        <taxon>Bacteria</taxon>
        <taxon>Bacillati</taxon>
        <taxon>Actinomycetota</taxon>
        <taxon>Actinomycetes</taxon>
        <taxon>Mycobacteriales</taxon>
        <taxon>Corynebacteriaceae</taxon>
        <taxon>Corynebacterium</taxon>
    </lineage>
</organism>
<protein>
    <submittedName>
        <fullName evidence="2">GNAT family N-acetyltransferase</fullName>
    </submittedName>
</protein>
<dbReference type="RefSeq" id="WP_194557035.1">
    <property type="nucleotide sequence ID" value="NZ_JADKMY010000003.1"/>
</dbReference>
<dbReference type="Gene3D" id="3.40.630.30">
    <property type="match status" value="1"/>
</dbReference>
<sequence length="175" mass="19339">MVNHTDSAETRSISFRPAVEADRDFLFRMFRETDTWGEDRDVSESFTEDVKLYVDAWSPEQGGVILEEDGEPIGASWLRNSTEEKHASGFISSEIPELAIALARGKTGGGLGKKLLMEAVSVARDKGKPGVSLAVDLGNDRAYHVYEKQGFVDQGLNEKGTCHVMLYDFAKHPAE</sequence>
<evidence type="ECO:0000313" key="2">
    <source>
        <dbReference type="EMBL" id="MBF4554131.1"/>
    </source>
</evidence>
<dbReference type="EMBL" id="JADKMY010000003">
    <property type="protein sequence ID" value="MBF4554131.1"/>
    <property type="molecule type" value="Genomic_DNA"/>
</dbReference>
<name>A0ABR9ZL18_9CORY</name>
<dbReference type="InterPro" id="IPR000182">
    <property type="entry name" value="GNAT_dom"/>
</dbReference>
<dbReference type="Proteomes" id="UP000635902">
    <property type="component" value="Unassembled WGS sequence"/>
</dbReference>
<dbReference type="Pfam" id="PF00583">
    <property type="entry name" value="Acetyltransf_1"/>
    <property type="match status" value="1"/>
</dbReference>
<dbReference type="PROSITE" id="PS51186">
    <property type="entry name" value="GNAT"/>
    <property type="match status" value="1"/>
</dbReference>
<proteinExistence type="predicted"/>
<feature type="domain" description="N-acetyltransferase" evidence="1">
    <location>
        <begin position="13"/>
        <end position="170"/>
    </location>
</feature>
<accession>A0ABR9ZL18</accession>
<dbReference type="SUPFAM" id="SSF55729">
    <property type="entry name" value="Acyl-CoA N-acyltransferases (Nat)"/>
    <property type="match status" value="1"/>
</dbReference>
<reference evidence="2 3" key="1">
    <citation type="submission" date="2020-10" db="EMBL/GenBank/DDBJ databases">
        <title>Novel species in genus Corynebacterium.</title>
        <authorList>
            <person name="Zhang G."/>
        </authorList>
    </citation>
    <scope>NUCLEOTIDE SEQUENCE [LARGE SCALE GENOMIC DNA]</scope>
    <source>
        <strain evidence="2 3">DSM 45110</strain>
    </source>
</reference>
<dbReference type="InterPro" id="IPR016181">
    <property type="entry name" value="Acyl_CoA_acyltransferase"/>
</dbReference>
<keyword evidence="3" id="KW-1185">Reference proteome</keyword>
<evidence type="ECO:0000259" key="1">
    <source>
        <dbReference type="PROSITE" id="PS51186"/>
    </source>
</evidence>
<evidence type="ECO:0000313" key="3">
    <source>
        <dbReference type="Proteomes" id="UP000635902"/>
    </source>
</evidence>
<gene>
    <name evidence="2" type="ORF">IRY30_08635</name>
</gene>